<dbReference type="UniPathway" id="UPA00042">
    <property type="reaction ID" value="UER00497"/>
</dbReference>
<dbReference type="NCBIfam" id="TIGR00492">
    <property type="entry name" value="alr"/>
    <property type="match status" value="1"/>
</dbReference>
<comment type="similarity">
    <text evidence="5">Belongs to the alanine racemase family.</text>
</comment>
<feature type="domain" description="Alanine racemase C-terminal" evidence="8">
    <location>
        <begin position="243"/>
        <end position="367"/>
    </location>
</feature>
<feature type="binding site" evidence="5 7">
    <location>
        <position position="135"/>
    </location>
    <ligand>
        <name>substrate</name>
    </ligand>
</feature>
<dbReference type="Gene3D" id="3.20.20.10">
    <property type="entry name" value="Alanine racemase"/>
    <property type="match status" value="1"/>
</dbReference>
<gene>
    <name evidence="9" type="ORF">SAMN04488006_1674</name>
</gene>
<dbReference type="InterPro" id="IPR029066">
    <property type="entry name" value="PLP-binding_barrel"/>
</dbReference>
<comment type="catalytic activity">
    <reaction evidence="1 5">
        <text>L-alanine = D-alanine</text>
        <dbReference type="Rhea" id="RHEA:20249"/>
        <dbReference type="ChEBI" id="CHEBI:57416"/>
        <dbReference type="ChEBI" id="CHEBI:57972"/>
        <dbReference type="EC" id="5.1.1.1"/>
    </reaction>
</comment>
<feature type="active site" description="Proton acceptor; specific for L-alanine" evidence="5">
    <location>
        <position position="264"/>
    </location>
</feature>
<dbReference type="EMBL" id="FOZP01000003">
    <property type="protein sequence ID" value="SFS49288.1"/>
    <property type="molecule type" value="Genomic_DNA"/>
</dbReference>
<keyword evidence="3 5" id="KW-0663">Pyridoxal phosphate</keyword>
<evidence type="ECO:0000256" key="3">
    <source>
        <dbReference type="ARBA" id="ARBA00022898"/>
    </source>
</evidence>
<dbReference type="Pfam" id="PF00842">
    <property type="entry name" value="Ala_racemase_C"/>
    <property type="match status" value="1"/>
</dbReference>
<dbReference type="CDD" id="cd00430">
    <property type="entry name" value="PLPDE_III_AR"/>
    <property type="match status" value="1"/>
</dbReference>
<dbReference type="PANTHER" id="PTHR30511:SF0">
    <property type="entry name" value="ALANINE RACEMASE, CATABOLIC-RELATED"/>
    <property type="match status" value="1"/>
</dbReference>
<dbReference type="SMART" id="SM01005">
    <property type="entry name" value="Ala_racemase_C"/>
    <property type="match status" value="1"/>
</dbReference>
<organism evidence="9 10">
    <name type="scientific">Lutibacter maritimus</name>
    <dbReference type="NCBI Taxonomy" id="593133"/>
    <lineage>
        <taxon>Bacteria</taxon>
        <taxon>Pseudomonadati</taxon>
        <taxon>Bacteroidota</taxon>
        <taxon>Flavobacteriia</taxon>
        <taxon>Flavobacteriales</taxon>
        <taxon>Flavobacteriaceae</taxon>
        <taxon>Lutibacter</taxon>
    </lineage>
</organism>
<dbReference type="InterPro" id="IPR009006">
    <property type="entry name" value="Ala_racemase/Decarboxylase_C"/>
</dbReference>
<proteinExistence type="inferred from homology"/>
<keyword evidence="4 5" id="KW-0413">Isomerase</keyword>
<dbReference type="RefSeq" id="WP_090224758.1">
    <property type="nucleotide sequence ID" value="NZ_FOZP01000003.1"/>
</dbReference>
<evidence type="ECO:0000313" key="9">
    <source>
        <dbReference type="EMBL" id="SFS49288.1"/>
    </source>
</evidence>
<evidence type="ECO:0000256" key="2">
    <source>
        <dbReference type="ARBA" id="ARBA00001933"/>
    </source>
</evidence>
<evidence type="ECO:0000313" key="10">
    <source>
        <dbReference type="Proteomes" id="UP000199312"/>
    </source>
</evidence>
<dbReference type="Pfam" id="PF01168">
    <property type="entry name" value="Ala_racemase_N"/>
    <property type="match status" value="1"/>
</dbReference>
<dbReference type="FunFam" id="3.20.20.10:FF:000002">
    <property type="entry name" value="Alanine racemase"/>
    <property type="match status" value="1"/>
</dbReference>
<dbReference type="EC" id="5.1.1.1" evidence="5"/>
<evidence type="ECO:0000256" key="7">
    <source>
        <dbReference type="PIRSR" id="PIRSR600821-52"/>
    </source>
</evidence>
<feature type="modified residue" description="N6-(pyridoxal phosphate)lysine" evidence="5 6">
    <location>
        <position position="38"/>
    </location>
</feature>
<dbReference type="PANTHER" id="PTHR30511">
    <property type="entry name" value="ALANINE RACEMASE"/>
    <property type="match status" value="1"/>
</dbReference>
<dbReference type="SUPFAM" id="SSF51419">
    <property type="entry name" value="PLP-binding barrel"/>
    <property type="match status" value="1"/>
</dbReference>
<protein>
    <recommendedName>
        <fullName evidence="5">Alanine racemase</fullName>
        <ecNumber evidence="5">5.1.1.1</ecNumber>
    </recommendedName>
</protein>
<dbReference type="AlphaFoldDB" id="A0A1I6QAA9"/>
<evidence type="ECO:0000256" key="1">
    <source>
        <dbReference type="ARBA" id="ARBA00000316"/>
    </source>
</evidence>
<dbReference type="HAMAP" id="MF_01201">
    <property type="entry name" value="Ala_racemase"/>
    <property type="match status" value="1"/>
</dbReference>
<dbReference type="GO" id="GO:0030170">
    <property type="term" value="F:pyridoxal phosphate binding"/>
    <property type="evidence" value="ECO:0007669"/>
    <property type="project" value="UniProtKB-UniRule"/>
</dbReference>
<dbReference type="STRING" id="593133.SAMN04488006_1674"/>
<comment type="cofactor">
    <cofactor evidence="2 5 6">
        <name>pyridoxal 5'-phosphate</name>
        <dbReference type="ChEBI" id="CHEBI:597326"/>
    </cofactor>
</comment>
<dbReference type="Gene3D" id="2.40.37.10">
    <property type="entry name" value="Lyase, Ornithine Decarboxylase, Chain A, domain 1"/>
    <property type="match status" value="1"/>
</dbReference>
<dbReference type="GO" id="GO:0030632">
    <property type="term" value="P:D-alanine biosynthetic process"/>
    <property type="evidence" value="ECO:0007669"/>
    <property type="project" value="UniProtKB-UniRule"/>
</dbReference>
<dbReference type="PRINTS" id="PR00992">
    <property type="entry name" value="ALARACEMASE"/>
</dbReference>
<comment type="pathway">
    <text evidence="5">Amino-acid biosynthesis; D-alanine biosynthesis; D-alanine from L-alanine: step 1/1.</text>
</comment>
<feature type="active site" description="Proton acceptor; specific for D-alanine" evidence="5">
    <location>
        <position position="38"/>
    </location>
</feature>
<dbReference type="InterPro" id="IPR000821">
    <property type="entry name" value="Ala_racemase"/>
</dbReference>
<name>A0A1I6QAA9_9FLAO</name>
<comment type="function">
    <text evidence="5">Catalyzes the interconversion of L-alanine and D-alanine. May also act on other amino acids.</text>
</comment>
<dbReference type="GO" id="GO:0008784">
    <property type="term" value="F:alanine racemase activity"/>
    <property type="evidence" value="ECO:0007669"/>
    <property type="project" value="UniProtKB-UniRule"/>
</dbReference>
<dbReference type="GO" id="GO:0005829">
    <property type="term" value="C:cytosol"/>
    <property type="evidence" value="ECO:0007669"/>
    <property type="project" value="TreeGrafter"/>
</dbReference>
<dbReference type="OrthoDB" id="9801978at2"/>
<dbReference type="InterPro" id="IPR001608">
    <property type="entry name" value="Ala_racemase_N"/>
</dbReference>
<reference evidence="10" key="1">
    <citation type="submission" date="2016-10" db="EMBL/GenBank/DDBJ databases">
        <authorList>
            <person name="Varghese N."/>
            <person name="Submissions S."/>
        </authorList>
    </citation>
    <scope>NUCLEOTIDE SEQUENCE [LARGE SCALE GENOMIC DNA]</scope>
    <source>
        <strain evidence="10">DSM 24450</strain>
    </source>
</reference>
<dbReference type="Proteomes" id="UP000199312">
    <property type="component" value="Unassembled WGS sequence"/>
</dbReference>
<keyword evidence="10" id="KW-1185">Reference proteome</keyword>
<evidence type="ECO:0000256" key="6">
    <source>
        <dbReference type="PIRSR" id="PIRSR600821-50"/>
    </source>
</evidence>
<dbReference type="SUPFAM" id="SSF50621">
    <property type="entry name" value="Alanine racemase C-terminal domain-like"/>
    <property type="match status" value="1"/>
</dbReference>
<feature type="binding site" evidence="5 7">
    <location>
        <position position="313"/>
    </location>
    <ligand>
        <name>substrate</name>
    </ligand>
</feature>
<evidence type="ECO:0000256" key="4">
    <source>
        <dbReference type="ARBA" id="ARBA00023235"/>
    </source>
</evidence>
<sequence>MENSHVTTLEIDLNAIDFNLNYFKSKLKKSTKVLVVVKAFGYGSDAQKIAKYLEPNVDYFAVAYTDEGIALRNAGVKTPILVLHPQKSNILKIIEYNLEANMYSVGILKSLLEIVKSEKLKNIPIHLKFNTGLNRLGFNKKDISEIVSLVKNQDEVYIKSIFSHIAASEDLNERAFTLQQINDFKAIADELIPQLKNVPFKHMLNTSGIINYAEEAQFEMVRLGIGLYGFGNDKNETAKLKNVLTLKSVISQIHTIEKGESLGYNRSFIAEKTTKTATIPIGHADGISRQFGKGVGFVYINNQKAPIVGNVCMDVIMVNITGIPCNEGDEVIVYKNQQHIETLSKNTNTIPYELLTAISQRVKRVLKKC</sequence>
<dbReference type="InterPro" id="IPR011079">
    <property type="entry name" value="Ala_racemase_C"/>
</dbReference>
<accession>A0A1I6QAA9</accession>
<evidence type="ECO:0000259" key="8">
    <source>
        <dbReference type="SMART" id="SM01005"/>
    </source>
</evidence>
<evidence type="ECO:0000256" key="5">
    <source>
        <dbReference type="HAMAP-Rule" id="MF_01201"/>
    </source>
</evidence>